<dbReference type="SMART" id="SM00028">
    <property type="entry name" value="TPR"/>
    <property type="match status" value="7"/>
</dbReference>
<dbReference type="InterPro" id="IPR001245">
    <property type="entry name" value="Ser-Thr/Tyr_kinase_cat_dom"/>
</dbReference>
<protein>
    <recommendedName>
        <fullName evidence="1">Protein kinase domain-containing protein</fullName>
    </recommendedName>
</protein>
<evidence type="ECO:0000313" key="3">
    <source>
        <dbReference type="Proteomes" id="UP000054248"/>
    </source>
</evidence>
<dbReference type="EMBL" id="KN823830">
    <property type="protein sequence ID" value="KIO15767.1"/>
    <property type="molecule type" value="Genomic_DNA"/>
</dbReference>
<dbReference type="InterPro" id="IPR011990">
    <property type="entry name" value="TPR-like_helical_dom_sf"/>
</dbReference>
<dbReference type="Gene3D" id="1.10.510.10">
    <property type="entry name" value="Transferase(Phosphotransferase) domain 1"/>
    <property type="match status" value="1"/>
</dbReference>
<dbReference type="InterPro" id="IPR000719">
    <property type="entry name" value="Prot_kinase_dom"/>
</dbReference>
<dbReference type="AlphaFoldDB" id="A0A0C3L235"/>
<evidence type="ECO:0000259" key="1">
    <source>
        <dbReference type="PROSITE" id="PS50011"/>
    </source>
</evidence>
<proteinExistence type="predicted"/>
<reference evidence="3" key="2">
    <citation type="submission" date="2015-01" db="EMBL/GenBank/DDBJ databases">
        <title>Evolutionary Origins and Diversification of the Mycorrhizal Mutualists.</title>
        <authorList>
            <consortium name="DOE Joint Genome Institute"/>
            <consortium name="Mycorrhizal Genomics Consortium"/>
            <person name="Kohler A."/>
            <person name="Kuo A."/>
            <person name="Nagy L.G."/>
            <person name="Floudas D."/>
            <person name="Copeland A."/>
            <person name="Barry K.W."/>
            <person name="Cichocki N."/>
            <person name="Veneault-Fourrey C."/>
            <person name="LaButti K."/>
            <person name="Lindquist E.A."/>
            <person name="Lipzen A."/>
            <person name="Lundell T."/>
            <person name="Morin E."/>
            <person name="Murat C."/>
            <person name="Riley R."/>
            <person name="Ohm R."/>
            <person name="Sun H."/>
            <person name="Tunlid A."/>
            <person name="Henrissat B."/>
            <person name="Grigoriev I.V."/>
            <person name="Hibbett D.S."/>
            <person name="Martin F."/>
        </authorList>
    </citation>
    <scope>NUCLEOTIDE SEQUENCE [LARGE SCALE GENOMIC DNA]</scope>
    <source>
        <strain evidence="3">MUT 4182</strain>
    </source>
</reference>
<dbReference type="SMART" id="SM00220">
    <property type="entry name" value="S_TKc"/>
    <property type="match status" value="1"/>
</dbReference>
<dbReference type="SUPFAM" id="SSF56112">
    <property type="entry name" value="Protein kinase-like (PK-like)"/>
    <property type="match status" value="1"/>
</dbReference>
<dbReference type="GO" id="GO:0004674">
    <property type="term" value="F:protein serine/threonine kinase activity"/>
    <property type="evidence" value="ECO:0007669"/>
    <property type="project" value="TreeGrafter"/>
</dbReference>
<dbReference type="HOGENOM" id="CLU_000288_7_37_1"/>
<sequence length="745" mass="83468">MSTTETTEDGSASAQAVDAEYNKLERFHVERRRIVVVDDNRGREGGFGIVRRAELYHSAYLPAWLASRQYGPPQLVAVKQIKVSAVSNMPRVKRAFTREMLVWSSLEAHPGIAKFLGFYADFKRSEAWLLSPWEPNGNVSEFIKAHNLEVPEKMSLVYDTIDALQFLHELDPPVCHGDIKAANVLVGADYRARLCDFGLARLHEDSGFGRLETSTGMKGSIRWCSPEILNDAPRAPTSDVYAWAWLVWEIMTGDLPYQGTSADYAIMRKIFESPLPEVDGQSRLSDCFQAWELMTRCWNVDPHQRPTAKMCKTTITYLPRCTPSPANADHRIRSAALLENLGDLESWKGNPEKSSAYLEEAMRLYQEEGNAKGIASVLRRQAVAAYRVTDCAKLRAIATTALEHYRALNDDLGIAETSYYLAFSISLLGNLEEALPILRESLEIRRSHGDEVGVGQCLERIGSIQRAQGQKEEALSTLDEAVAVASRSGDRMGLASALHIVGVTYSELSDFVRAASALSEAIMITRSIGWEGELSIHLCSMGQIKMMSGDYREAEQLLQESISIARNIRDRWTVARGLEELGECFEIQSRLKEAASAWEEACLLWDVLSHQTASDRVASALLRLKRLQGDWESALFWQDRVIAVCRRQEEQEEVAGHLISKGKILVELGRYDEAALHFEAAMVTCREDDLTWPGEGVQLCAIPKTAMKWERRAPLLCDIKKLQRRLPQLVTAGLKLPIPTSHEKP</sequence>
<dbReference type="Pfam" id="PF13424">
    <property type="entry name" value="TPR_12"/>
    <property type="match status" value="1"/>
</dbReference>
<name>A0A0C3L235_9AGAM</name>
<dbReference type="InterPro" id="IPR051681">
    <property type="entry name" value="Ser/Thr_Kinases-Pseudokinases"/>
</dbReference>
<organism evidence="2 3">
    <name type="scientific">Tulasnella calospora MUT 4182</name>
    <dbReference type="NCBI Taxonomy" id="1051891"/>
    <lineage>
        <taxon>Eukaryota</taxon>
        <taxon>Fungi</taxon>
        <taxon>Dikarya</taxon>
        <taxon>Basidiomycota</taxon>
        <taxon>Agaricomycotina</taxon>
        <taxon>Agaricomycetes</taxon>
        <taxon>Cantharellales</taxon>
        <taxon>Tulasnellaceae</taxon>
        <taxon>Tulasnella</taxon>
    </lineage>
</organism>
<dbReference type="InterPro" id="IPR008271">
    <property type="entry name" value="Ser/Thr_kinase_AS"/>
</dbReference>
<feature type="domain" description="Protein kinase" evidence="1">
    <location>
        <begin position="36"/>
        <end position="318"/>
    </location>
</feature>
<keyword evidence="3" id="KW-1185">Reference proteome</keyword>
<dbReference type="Gene3D" id="1.25.40.10">
    <property type="entry name" value="Tetratricopeptide repeat domain"/>
    <property type="match status" value="2"/>
</dbReference>
<dbReference type="InterPro" id="IPR011009">
    <property type="entry name" value="Kinase-like_dom_sf"/>
</dbReference>
<dbReference type="PANTHER" id="PTHR44329">
    <property type="entry name" value="SERINE/THREONINE-PROTEIN KINASE TNNI3K-RELATED"/>
    <property type="match status" value="1"/>
</dbReference>
<dbReference type="Proteomes" id="UP000054248">
    <property type="component" value="Unassembled WGS sequence"/>
</dbReference>
<dbReference type="Pfam" id="PF07714">
    <property type="entry name" value="PK_Tyr_Ser-Thr"/>
    <property type="match status" value="1"/>
</dbReference>
<dbReference type="OrthoDB" id="3227842at2759"/>
<evidence type="ECO:0000313" key="2">
    <source>
        <dbReference type="EMBL" id="KIO15767.1"/>
    </source>
</evidence>
<dbReference type="GO" id="GO:0005524">
    <property type="term" value="F:ATP binding"/>
    <property type="evidence" value="ECO:0007669"/>
    <property type="project" value="InterPro"/>
</dbReference>
<dbReference type="InterPro" id="IPR026000">
    <property type="entry name" value="Apc5_dom"/>
</dbReference>
<dbReference type="Pfam" id="PF12862">
    <property type="entry name" value="ANAPC5"/>
    <property type="match status" value="1"/>
</dbReference>
<accession>A0A0C3L235</accession>
<reference evidence="2 3" key="1">
    <citation type="submission" date="2014-04" db="EMBL/GenBank/DDBJ databases">
        <authorList>
            <consortium name="DOE Joint Genome Institute"/>
            <person name="Kuo A."/>
            <person name="Girlanda M."/>
            <person name="Perotto S."/>
            <person name="Kohler A."/>
            <person name="Nagy L.G."/>
            <person name="Floudas D."/>
            <person name="Copeland A."/>
            <person name="Barry K.W."/>
            <person name="Cichocki N."/>
            <person name="Veneault-Fourrey C."/>
            <person name="LaButti K."/>
            <person name="Lindquist E.A."/>
            <person name="Lipzen A."/>
            <person name="Lundell T."/>
            <person name="Morin E."/>
            <person name="Murat C."/>
            <person name="Sun H."/>
            <person name="Tunlid A."/>
            <person name="Henrissat B."/>
            <person name="Grigoriev I.V."/>
            <person name="Hibbett D.S."/>
            <person name="Martin F."/>
            <person name="Nordberg H.P."/>
            <person name="Cantor M.N."/>
            <person name="Hua S.X."/>
        </authorList>
    </citation>
    <scope>NUCLEOTIDE SEQUENCE [LARGE SCALE GENOMIC DNA]</scope>
    <source>
        <strain evidence="2 3">MUT 4182</strain>
    </source>
</reference>
<dbReference type="SUPFAM" id="SSF48452">
    <property type="entry name" value="TPR-like"/>
    <property type="match status" value="3"/>
</dbReference>
<dbReference type="PROSITE" id="PS50011">
    <property type="entry name" value="PROTEIN_KINASE_DOM"/>
    <property type="match status" value="1"/>
</dbReference>
<dbReference type="PROSITE" id="PS00108">
    <property type="entry name" value="PROTEIN_KINASE_ST"/>
    <property type="match status" value="1"/>
</dbReference>
<dbReference type="STRING" id="1051891.A0A0C3L235"/>
<gene>
    <name evidence="2" type="ORF">M407DRAFT_34642</name>
</gene>
<dbReference type="InterPro" id="IPR019734">
    <property type="entry name" value="TPR_rpt"/>
</dbReference>